<dbReference type="SUPFAM" id="SSF51366">
    <property type="entry name" value="Ribulose-phoshate binding barrel"/>
    <property type="match status" value="1"/>
</dbReference>
<keyword evidence="12" id="KW-1185">Reference proteome</keyword>
<dbReference type="AlphaFoldDB" id="D6XUZ2"/>
<evidence type="ECO:0000256" key="7">
    <source>
        <dbReference type="ARBA" id="ARBA00023141"/>
    </source>
</evidence>
<dbReference type="EMBL" id="CP001791">
    <property type="protein sequence ID" value="ADH99628.1"/>
    <property type="molecule type" value="Genomic_DNA"/>
</dbReference>
<gene>
    <name evidence="9" type="primary">trpC</name>
    <name evidence="11" type="ordered locus">Bsel_2124</name>
</gene>
<evidence type="ECO:0000256" key="5">
    <source>
        <dbReference type="ARBA" id="ARBA00022793"/>
    </source>
</evidence>
<evidence type="ECO:0000256" key="9">
    <source>
        <dbReference type="HAMAP-Rule" id="MF_00134"/>
    </source>
</evidence>
<sequence>MKTILEKITDTKKDELTRIVLPASRMTDAPKRSLTEAIRHSDWPVGVIAEVKKASPSRGVISQDFDPEQIAKAYEQAGANGISILTDEQYFQGHSEYLTRIKQTSSVPLLRKDFIIDSLQVKESERMGADAILLIAAILEPSALQEYYDEAVELGMDVLVEVHNQKETEDVLSVVTPALLGVNNRDLHTFHTDLAVTEQLAHLIPDESMLISESGIRTNADIKRIQKAGSKGILAGESFMLAEDKTRFINELMNGEVTS</sequence>
<dbReference type="InterPro" id="IPR001468">
    <property type="entry name" value="Indole-3-GlycerolPSynthase_CS"/>
</dbReference>
<dbReference type="EC" id="4.1.1.48" evidence="9"/>
<dbReference type="InterPro" id="IPR013785">
    <property type="entry name" value="Aldolase_TIM"/>
</dbReference>
<evidence type="ECO:0000256" key="6">
    <source>
        <dbReference type="ARBA" id="ARBA00022822"/>
    </source>
</evidence>
<evidence type="ECO:0000256" key="2">
    <source>
        <dbReference type="ARBA" id="ARBA00004696"/>
    </source>
</evidence>
<dbReference type="STRING" id="439292.Bsel_2124"/>
<keyword evidence="7 9" id="KW-0057">Aromatic amino acid biosynthesis</keyword>
<keyword evidence="6 9" id="KW-0822">Tryptophan biosynthesis</keyword>
<accession>D6XUZ2</accession>
<reference evidence="11" key="1">
    <citation type="submission" date="2009-10" db="EMBL/GenBank/DDBJ databases">
        <title>Complete sequence of Bacillus selenitireducens MLS10.</title>
        <authorList>
            <consortium name="US DOE Joint Genome Institute"/>
            <person name="Lucas S."/>
            <person name="Copeland A."/>
            <person name="Lapidus A."/>
            <person name="Glavina del Rio T."/>
            <person name="Dalin E."/>
            <person name="Tice H."/>
            <person name="Bruce D."/>
            <person name="Goodwin L."/>
            <person name="Pitluck S."/>
            <person name="Sims D."/>
            <person name="Brettin T."/>
            <person name="Detter J.C."/>
            <person name="Han C."/>
            <person name="Larimer F."/>
            <person name="Land M."/>
            <person name="Hauser L."/>
            <person name="Kyrpides N."/>
            <person name="Ovchinnikova G."/>
            <person name="Stolz J."/>
        </authorList>
    </citation>
    <scope>NUCLEOTIDE SEQUENCE [LARGE SCALE GENOMIC DNA]</scope>
    <source>
        <strain evidence="11">MLS10</strain>
    </source>
</reference>
<evidence type="ECO:0000313" key="11">
    <source>
        <dbReference type="EMBL" id="ADH99628.1"/>
    </source>
</evidence>
<dbReference type="PROSITE" id="PS00614">
    <property type="entry name" value="IGPS"/>
    <property type="match status" value="1"/>
</dbReference>
<dbReference type="eggNOG" id="COG0134">
    <property type="taxonomic scope" value="Bacteria"/>
</dbReference>
<dbReference type="Pfam" id="PF00218">
    <property type="entry name" value="IGPS"/>
    <property type="match status" value="1"/>
</dbReference>
<keyword evidence="4 9" id="KW-0028">Amino-acid biosynthesis</keyword>
<dbReference type="Proteomes" id="UP000000271">
    <property type="component" value="Chromosome"/>
</dbReference>
<dbReference type="InterPro" id="IPR013798">
    <property type="entry name" value="Indole-3-glycerol_P_synth_dom"/>
</dbReference>
<dbReference type="PANTHER" id="PTHR22854:SF2">
    <property type="entry name" value="INDOLE-3-GLYCEROL-PHOSPHATE SYNTHASE"/>
    <property type="match status" value="1"/>
</dbReference>
<dbReference type="FunFam" id="3.20.20.70:FF:000024">
    <property type="entry name" value="Indole-3-glycerol phosphate synthase"/>
    <property type="match status" value="1"/>
</dbReference>
<feature type="domain" description="Indole-3-glycerol phosphate synthase" evidence="10">
    <location>
        <begin position="6"/>
        <end position="252"/>
    </location>
</feature>
<dbReference type="HAMAP" id="MF_00134_B">
    <property type="entry name" value="IGPS_B"/>
    <property type="match status" value="1"/>
</dbReference>
<dbReference type="GO" id="GO:0000162">
    <property type="term" value="P:L-tryptophan biosynthetic process"/>
    <property type="evidence" value="ECO:0007669"/>
    <property type="project" value="UniProtKB-UniRule"/>
</dbReference>
<dbReference type="GO" id="GO:0004640">
    <property type="term" value="F:phosphoribosylanthranilate isomerase activity"/>
    <property type="evidence" value="ECO:0007669"/>
    <property type="project" value="TreeGrafter"/>
</dbReference>
<evidence type="ECO:0000313" key="12">
    <source>
        <dbReference type="Proteomes" id="UP000000271"/>
    </source>
</evidence>
<dbReference type="GO" id="GO:0004425">
    <property type="term" value="F:indole-3-glycerol-phosphate synthase activity"/>
    <property type="evidence" value="ECO:0007669"/>
    <property type="project" value="UniProtKB-UniRule"/>
</dbReference>
<dbReference type="KEGG" id="bse:Bsel_2124"/>
<evidence type="ECO:0000256" key="4">
    <source>
        <dbReference type="ARBA" id="ARBA00022605"/>
    </source>
</evidence>
<comment type="similarity">
    <text evidence="3 9">Belongs to the TrpC family.</text>
</comment>
<keyword evidence="5 9" id="KW-0210">Decarboxylase</keyword>
<organism evidence="11 12">
    <name type="scientific">Bacillus selenitireducens (strain ATCC 700615 / DSM 15326 / MLS10)</name>
    <dbReference type="NCBI Taxonomy" id="439292"/>
    <lineage>
        <taxon>Bacteria</taxon>
        <taxon>Bacillati</taxon>
        <taxon>Bacillota</taxon>
        <taxon>Bacilli</taxon>
        <taxon>Bacillales</taxon>
        <taxon>Bacillaceae</taxon>
        <taxon>Salisediminibacterium</taxon>
    </lineage>
</organism>
<comment type="pathway">
    <text evidence="2 9">Amino-acid biosynthesis; L-tryptophan biosynthesis; L-tryptophan from chorismate: step 4/5.</text>
</comment>
<evidence type="ECO:0000259" key="10">
    <source>
        <dbReference type="Pfam" id="PF00218"/>
    </source>
</evidence>
<dbReference type="HOGENOM" id="CLU_034247_2_0_9"/>
<evidence type="ECO:0000256" key="1">
    <source>
        <dbReference type="ARBA" id="ARBA00001633"/>
    </source>
</evidence>
<keyword evidence="8 9" id="KW-0456">Lyase</keyword>
<comment type="catalytic activity">
    <reaction evidence="1 9">
        <text>1-(2-carboxyphenylamino)-1-deoxy-D-ribulose 5-phosphate + H(+) = (1S,2R)-1-C-(indol-3-yl)glycerol 3-phosphate + CO2 + H2O</text>
        <dbReference type="Rhea" id="RHEA:23476"/>
        <dbReference type="ChEBI" id="CHEBI:15377"/>
        <dbReference type="ChEBI" id="CHEBI:15378"/>
        <dbReference type="ChEBI" id="CHEBI:16526"/>
        <dbReference type="ChEBI" id="CHEBI:58613"/>
        <dbReference type="ChEBI" id="CHEBI:58866"/>
        <dbReference type="EC" id="4.1.1.48"/>
    </reaction>
</comment>
<dbReference type="NCBIfam" id="NF001377">
    <property type="entry name" value="PRK00278.2-4"/>
    <property type="match status" value="1"/>
</dbReference>
<protein>
    <recommendedName>
        <fullName evidence="9">Indole-3-glycerol phosphate synthase</fullName>
        <shortName evidence="9">IGPS</shortName>
        <ecNumber evidence="9">4.1.1.48</ecNumber>
    </recommendedName>
</protein>
<proteinExistence type="inferred from homology"/>
<dbReference type="InterPro" id="IPR011060">
    <property type="entry name" value="RibuloseP-bd_barrel"/>
</dbReference>
<dbReference type="InterPro" id="IPR045186">
    <property type="entry name" value="Indole-3-glycerol_P_synth"/>
</dbReference>
<evidence type="ECO:0000256" key="8">
    <source>
        <dbReference type="ARBA" id="ARBA00023239"/>
    </source>
</evidence>
<dbReference type="Gene3D" id="3.20.20.70">
    <property type="entry name" value="Aldolase class I"/>
    <property type="match status" value="1"/>
</dbReference>
<evidence type="ECO:0000256" key="3">
    <source>
        <dbReference type="ARBA" id="ARBA00008737"/>
    </source>
</evidence>
<dbReference type="CDD" id="cd00331">
    <property type="entry name" value="IGPS"/>
    <property type="match status" value="1"/>
</dbReference>
<name>D6XUZ2_BACIE</name>
<dbReference type="UniPathway" id="UPA00035">
    <property type="reaction ID" value="UER00043"/>
</dbReference>
<dbReference type="PANTHER" id="PTHR22854">
    <property type="entry name" value="TRYPTOPHAN BIOSYNTHESIS PROTEIN"/>
    <property type="match status" value="1"/>
</dbReference>